<organism evidence="1 2">
    <name type="scientific">Capsulimonas corticalis</name>
    <dbReference type="NCBI Taxonomy" id="2219043"/>
    <lineage>
        <taxon>Bacteria</taxon>
        <taxon>Bacillati</taxon>
        <taxon>Armatimonadota</taxon>
        <taxon>Armatimonadia</taxon>
        <taxon>Capsulimonadales</taxon>
        <taxon>Capsulimonadaceae</taxon>
        <taxon>Capsulimonas</taxon>
    </lineage>
</organism>
<gene>
    <name evidence="1" type="ORF">CCAX7_003410</name>
</gene>
<keyword evidence="2" id="KW-1185">Reference proteome</keyword>
<dbReference type="Gene3D" id="1.10.10.1320">
    <property type="entry name" value="Anti-sigma factor, zinc-finger domain"/>
    <property type="match status" value="1"/>
</dbReference>
<protein>
    <submittedName>
        <fullName evidence="1">Uncharacterized protein</fullName>
    </submittedName>
</protein>
<evidence type="ECO:0000313" key="2">
    <source>
        <dbReference type="Proteomes" id="UP000287394"/>
    </source>
</evidence>
<dbReference type="EMBL" id="AP025739">
    <property type="protein sequence ID" value="BDI28290.1"/>
    <property type="molecule type" value="Genomic_DNA"/>
</dbReference>
<dbReference type="AlphaFoldDB" id="A0A402CS84"/>
<dbReference type="RefSeq" id="WP_119320233.1">
    <property type="nucleotide sequence ID" value="NZ_AP025739.1"/>
</dbReference>
<dbReference type="InterPro" id="IPR041916">
    <property type="entry name" value="Anti_sigma_zinc_sf"/>
</dbReference>
<evidence type="ECO:0000313" key="1">
    <source>
        <dbReference type="EMBL" id="BDI28290.1"/>
    </source>
</evidence>
<sequence length="179" mass="19087">MPNCHDTRENLSRLLDNDLDGSEATLTAAHLDECFACRHEYDRLREVRAAMQSLAAPQDGGARDRVFGLLEARSRQTAQNGSALRAPRRAWPSFTLRPAYALGLGAAAACVGFLVFSPSTPPATATPLPNTMEMSQFYALHDAHLVGLTSAEPVGHRDLAAEGRATLIASADESVGGSL</sequence>
<reference evidence="1 2" key="1">
    <citation type="journal article" date="2019" name="Int. J. Syst. Evol. Microbiol.">
        <title>Capsulimonas corticalis gen. nov., sp. nov., an aerobic capsulated bacterium, of a novel bacterial order, Capsulimonadales ord. nov., of the class Armatimonadia of the phylum Armatimonadetes.</title>
        <authorList>
            <person name="Li J."/>
            <person name="Kudo C."/>
            <person name="Tonouchi A."/>
        </authorList>
    </citation>
    <scope>NUCLEOTIDE SEQUENCE [LARGE SCALE GENOMIC DNA]</scope>
    <source>
        <strain evidence="1 2">AX-7</strain>
    </source>
</reference>
<dbReference type="InterPro" id="IPR027383">
    <property type="entry name" value="Znf_put"/>
</dbReference>
<proteinExistence type="predicted"/>
<dbReference type="KEGG" id="ccot:CCAX7_003410"/>
<dbReference type="Pfam" id="PF13490">
    <property type="entry name" value="zf-HC2"/>
    <property type="match status" value="1"/>
</dbReference>
<dbReference type="Proteomes" id="UP000287394">
    <property type="component" value="Chromosome"/>
</dbReference>
<dbReference type="OrthoDB" id="3267840at2"/>
<accession>A0A402CS84</accession>
<name>A0A402CS84_9BACT</name>